<name>A0A6G0YV40_APHCR</name>
<evidence type="ECO:0000256" key="7">
    <source>
        <dbReference type="ARBA" id="ARBA00023034"/>
    </source>
</evidence>
<dbReference type="OrthoDB" id="514299at2759"/>
<dbReference type="Gene3D" id="3.40.50.300">
    <property type="entry name" value="P-loop containing nucleotide triphosphate hydrolases"/>
    <property type="match status" value="1"/>
</dbReference>
<feature type="transmembrane region" description="Helical" evidence="10">
    <location>
        <begin position="101"/>
        <end position="120"/>
    </location>
</feature>
<dbReference type="PANTHER" id="PTHR14647">
    <property type="entry name" value="GALACTOSE-3-O-SULFOTRANSFERASE"/>
    <property type="match status" value="1"/>
</dbReference>
<feature type="transmembrane region" description="Helical" evidence="10">
    <location>
        <begin position="12"/>
        <end position="30"/>
    </location>
</feature>
<dbReference type="GO" id="GO:0001733">
    <property type="term" value="F:galactosylceramide sulfotransferase activity"/>
    <property type="evidence" value="ECO:0007669"/>
    <property type="project" value="InterPro"/>
</dbReference>
<evidence type="ECO:0000313" key="11">
    <source>
        <dbReference type="EMBL" id="KAF0761655.1"/>
    </source>
</evidence>
<dbReference type="AlphaFoldDB" id="A0A6G0YV40"/>
<dbReference type="SUPFAM" id="SSF52540">
    <property type="entry name" value="P-loop containing nucleoside triphosphate hydrolases"/>
    <property type="match status" value="1"/>
</dbReference>
<comment type="caution">
    <text evidence="11">The sequence shown here is derived from an EMBL/GenBank/DDBJ whole genome shotgun (WGS) entry which is preliminary data.</text>
</comment>
<dbReference type="PANTHER" id="PTHR14647:SF87">
    <property type="entry name" value="PUTATIVE-RELATED"/>
    <property type="match status" value="1"/>
</dbReference>
<keyword evidence="3 11" id="KW-0808">Transferase</keyword>
<keyword evidence="12" id="KW-1185">Reference proteome</keyword>
<proteinExistence type="inferred from homology"/>
<evidence type="ECO:0000256" key="3">
    <source>
        <dbReference type="ARBA" id="ARBA00022679"/>
    </source>
</evidence>
<protein>
    <submittedName>
        <fullName evidence="11">Galactosylceramide sulfotransferase-like isoform X2</fullName>
    </submittedName>
</protein>
<keyword evidence="9" id="KW-0325">Glycoprotein</keyword>
<accession>A0A6G0YV40</accession>
<evidence type="ECO:0000256" key="1">
    <source>
        <dbReference type="ARBA" id="ARBA00004323"/>
    </source>
</evidence>
<dbReference type="GO" id="GO:0000139">
    <property type="term" value="C:Golgi membrane"/>
    <property type="evidence" value="ECO:0007669"/>
    <property type="project" value="UniProtKB-SubCell"/>
</dbReference>
<gene>
    <name evidence="11" type="ORF">FWK35_00007825</name>
</gene>
<evidence type="ECO:0000256" key="8">
    <source>
        <dbReference type="ARBA" id="ARBA00023136"/>
    </source>
</evidence>
<evidence type="ECO:0000256" key="9">
    <source>
        <dbReference type="ARBA" id="ARBA00023180"/>
    </source>
</evidence>
<dbReference type="Proteomes" id="UP000478052">
    <property type="component" value="Unassembled WGS sequence"/>
</dbReference>
<comment type="similarity">
    <text evidence="2">Belongs to the galactose-3-O-sulfotransferase family.</text>
</comment>
<dbReference type="InterPro" id="IPR027417">
    <property type="entry name" value="P-loop_NTPase"/>
</dbReference>
<evidence type="ECO:0000313" key="12">
    <source>
        <dbReference type="Proteomes" id="UP000478052"/>
    </source>
</evidence>
<dbReference type="InterPro" id="IPR009729">
    <property type="entry name" value="Gal-3-0_sulfotransfrase"/>
</dbReference>
<reference evidence="11 12" key="1">
    <citation type="submission" date="2019-08" db="EMBL/GenBank/DDBJ databases">
        <title>Whole genome of Aphis craccivora.</title>
        <authorList>
            <person name="Voronova N.V."/>
            <person name="Shulinski R.S."/>
            <person name="Bandarenka Y.V."/>
            <person name="Zhorov D.G."/>
            <person name="Warner D."/>
        </authorList>
    </citation>
    <scope>NUCLEOTIDE SEQUENCE [LARGE SCALE GENOMIC DNA]</scope>
    <source>
        <strain evidence="11">180601</strain>
        <tissue evidence="11">Whole Body</tissue>
    </source>
</reference>
<sequence length="471" mass="55454">MNSSNINKNMNICKLFCSIIENIFITITIRRNLKHTPVYSDTHLTTLFNFYTALLHDTITISHVLSAMYRVDTKGLHRSTSLLKNLFLINTMRLVKIKYRFAFIVILLTLITFLISFNFIPTGFKHRTIIESNSPQPVTVTEKKHIFFLKTHKCASSTVQNILMRFGHMENLDFLLPTMHNYIGNPIHFNTSMVSNKYTTLDGKFDMFVHHTRYSQEVKSVMRSGTIYVTILREPAALFQSLYSFYHFDKKYKCNLTEFITNRLSNKTSANHIKRYNNKLGINQMNWDLGMVTNDFEKIDMINKHINMIERDFDFVMIFEYLDASLVLLAHVMQWPLEKMAYLPLNSRKNTDKQILSNDDVDRLLKVNMADNMLYKRFLLKFKKMVSKYGIEKLKSEIKRLMAINQEILEMCVQSMANNGYAGTISYKLKANTNAICKYITMNELKYTSYLREIQYERQKKYNELDKLMNN</sequence>
<keyword evidence="8 10" id="KW-0472">Membrane</keyword>
<dbReference type="GO" id="GO:0009247">
    <property type="term" value="P:glycolipid biosynthetic process"/>
    <property type="evidence" value="ECO:0007669"/>
    <property type="project" value="InterPro"/>
</dbReference>
<keyword evidence="4 10" id="KW-0812">Transmembrane</keyword>
<evidence type="ECO:0000256" key="2">
    <source>
        <dbReference type="ARBA" id="ARBA00008124"/>
    </source>
</evidence>
<evidence type="ECO:0000256" key="4">
    <source>
        <dbReference type="ARBA" id="ARBA00022692"/>
    </source>
</evidence>
<dbReference type="Pfam" id="PF06990">
    <property type="entry name" value="Gal-3-0_sulfotr"/>
    <property type="match status" value="1"/>
</dbReference>
<keyword evidence="6 10" id="KW-1133">Transmembrane helix</keyword>
<dbReference type="EMBL" id="VUJU01002332">
    <property type="protein sequence ID" value="KAF0761655.1"/>
    <property type="molecule type" value="Genomic_DNA"/>
</dbReference>
<feature type="transmembrane region" description="Helical" evidence="10">
    <location>
        <begin position="50"/>
        <end position="69"/>
    </location>
</feature>
<evidence type="ECO:0000256" key="6">
    <source>
        <dbReference type="ARBA" id="ARBA00022989"/>
    </source>
</evidence>
<keyword evidence="5" id="KW-0735">Signal-anchor</keyword>
<evidence type="ECO:0000256" key="10">
    <source>
        <dbReference type="SAM" id="Phobius"/>
    </source>
</evidence>
<organism evidence="11 12">
    <name type="scientific">Aphis craccivora</name>
    <name type="common">Cowpea aphid</name>
    <dbReference type="NCBI Taxonomy" id="307492"/>
    <lineage>
        <taxon>Eukaryota</taxon>
        <taxon>Metazoa</taxon>
        <taxon>Ecdysozoa</taxon>
        <taxon>Arthropoda</taxon>
        <taxon>Hexapoda</taxon>
        <taxon>Insecta</taxon>
        <taxon>Pterygota</taxon>
        <taxon>Neoptera</taxon>
        <taxon>Paraneoptera</taxon>
        <taxon>Hemiptera</taxon>
        <taxon>Sternorrhyncha</taxon>
        <taxon>Aphidomorpha</taxon>
        <taxon>Aphidoidea</taxon>
        <taxon>Aphididae</taxon>
        <taxon>Aphidini</taxon>
        <taxon>Aphis</taxon>
        <taxon>Aphis</taxon>
    </lineage>
</organism>
<evidence type="ECO:0000256" key="5">
    <source>
        <dbReference type="ARBA" id="ARBA00022968"/>
    </source>
</evidence>
<comment type="subcellular location">
    <subcellularLocation>
        <location evidence="1">Golgi apparatus membrane</location>
        <topology evidence="1">Single-pass type II membrane protein</topology>
    </subcellularLocation>
</comment>
<keyword evidence="7" id="KW-0333">Golgi apparatus</keyword>